<name>A0A936TFY6_9ACTN</name>
<dbReference type="InterPro" id="IPR015421">
    <property type="entry name" value="PyrdxlP-dep_Trfase_major"/>
</dbReference>
<keyword evidence="8" id="KW-0808">Transferase</keyword>
<dbReference type="Pfam" id="PF00282">
    <property type="entry name" value="Pyridoxal_deC"/>
    <property type="match status" value="1"/>
</dbReference>
<dbReference type="Proteomes" id="UP000727993">
    <property type="component" value="Unassembled WGS sequence"/>
</dbReference>
<dbReference type="PANTHER" id="PTHR42735:SF6">
    <property type="entry name" value="SPHINGOSINE-1-PHOSPHATE LYASE 1"/>
    <property type="match status" value="1"/>
</dbReference>
<evidence type="ECO:0000256" key="5">
    <source>
        <dbReference type="PIRSR" id="PIRSR602129-50"/>
    </source>
</evidence>
<sequence length="435" mass="46290">MTEAHTDTDHAATDETDPDATNTDVGTFPAVGTAVDQLLDTMRTERADDLDWRGGKAFSLVYNADDPELERLQHDVADMFLHENALNPFRYRTLLHMEGDIVAWASNLFGAPEGAGSISSGGTESIFLAVQVARDEARARGNLAPTILTPETAHPAFAKACSYLDVERISIPLRADLRADPAAFEAALDERTIMLVGSSPCYPYGVIDPIPEIAGIAAQAGILCHVDACLGGWLLPFWASIGRKVPPFDLTVPGVTSLSADIHKYGYAYKGASVILYSSPEYVDRQTFMFDDWPGGLYASRTTAGTRPGGPIAGAWATIAHLGRDGYERQARRVAAATDGFRAAVDAVDGLQVTGDPDMSVFEISTPEGSGVDLEGVSDEMDARDWALDRQQGGLHVMLSPGHDRVIDEFAADLAASVAAGRTGAGAEAVYGSVV</sequence>
<evidence type="ECO:0000313" key="8">
    <source>
        <dbReference type="EMBL" id="MBK9298259.1"/>
    </source>
</evidence>
<dbReference type="InterPro" id="IPR050477">
    <property type="entry name" value="GrpII_AminoAcid_Decarb"/>
</dbReference>
<dbReference type="PANTHER" id="PTHR42735">
    <property type="match status" value="1"/>
</dbReference>
<evidence type="ECO:0000256" key="4">
    <source>
        <dbReference type="ARBA" id="ARBA00038302"/>
    </source>
</evidence>
<evidence type="ECO:0000256" key="6">
    <source>
        <dbReference type="RuleBase" id="RU000382"/>
    </source>
</evidence>
<dbReference type="InterPro" id="IPR002129">
    <property type="entry name" value="PyrdxlP-dep_de-COase"/>
</dbReference>
<dbReference type="GO" id="GO:0008483">
    <property type="term" value="F:transaminase activity"/>
    <property type="evidence" value="ECO:0007669"/>
    <property type="project" value="UniProtKB-KW"/>
</dbReference>
<keyword evidence="2 5" id="KW-0663">Pyridoxal phosphate</keyword>
<evidence type="ECO:0000256" key="3">
    <source>
        <dbReference type="ARBA" id="ARBA00023239"/>
    </source>
</evidence>
<dbReference type="EMBL" id="JADJZA010000008">
    <property type="protein sequence ID" value="MBK9298259.1"/>
    <property type="molecule type" value="Genomic_DNA"/>
</dbReference>
<comment type="cofactor">
    <cofactor evidence="1 5 6">
        <name>pyridoxal 5'-phosphate</name>
        <dbReference type="ChEBI" id="CHEBI:597326"/>
    </cofactor>
</comment>
<feature type="compositionally biased region" description="Basic and acidic residues" evidence="7">
    <location>
        <begin position="1"/>
        <end position="13"/>
    </location>
</feature>
<dbReference type="InterPro" id="IPR015424">
    <property type="entry name" value="PyrdxlP-dep_Trfase"/>
</dbReference>
<dbReference type="AlphaFoldDB" id="A0A936TFY6"/>
<evidence type="ECO:0000313" key="9">
    <source>
        <dbReference type="Proteomes" id="UP000727993"/>
    </source>
</evidence>
<protein>
    <submittedName>
        <fullName evidence="8">Aspartate aminotransferase family protein</fullName>
    </submittedName>
</protein>
<dbReference type="GO" id="GO:0030170">
    <property type="term" value="F:pyridoxal phosphate binding"/>
    <property type="evidence" value="ECO:0007669"/>
    <property type="project" value="InterPro"/>
</dbReference>
<feature type="region of interest" description="Disordered" evidence="7">
    <location>
        <begin position="1"/>
        <end position="27"/>
    </location>
</feature>
<organism evidence="8 9">
    <name type="scientific">Candidatus Neomicrothrix subdominans</name>
    <dbReference type="NCBI Taxonomy" id="2954438"/>
    <lineage>
        <taxon>Bacteria</taxon>
        <taxon>Bacillati</taxon>
        <taxon>Actinomycetota</taxon>
        <taxon>Acidimicrobiia</taxon>
        <taxon>Acidimicrobiales</taxon>
        <taxon>Microthrixaceae</taxon>
        <taxon>Candidatus Neomicrothrix</taxon>
    </lineage>
</organism>
<dbReference type="SUPFAM" id="SSF53383">
    <property type="entry name" value="PLP-dependent transferases"/>
    <property type="match status" value="1"/>
</dbReference>
<dbReference type="GO" id="GO:0019752">
    <property type="term" value="P:carboxylic acid metabolic process"/>
    <property type="evidence" value="ECO:0007669"/>
    <property type="project" value="InterPro"/>
</dbReference>
<accession>A0A936TFY6</accession>
<keyword evidence="3 6" id="KW-0456">Lyase</keyword>
<dbReference type="Gene3D" id="3.90.1150.10">
    <property type="entry name" value="Aspartate Aminotransferase, domain 1"/>
    <property type="match status" value="1"/>
</dbReference>
<reference evidence="8 9" key="1">
    <citation type="submission" date="2020-10" db="EMBL/GenBank/DDBJ databases">
        <title>Connecting structure to function with the recovery of over 1000 high-quality activated sludge metagenome-assembled genomes encoding full-length rRNA genes using long-read sequencing.</title>
        <authorList>
            <person name="Singleton C.M."/>
            <person name="Petriglieri F."/>
            <person name="Kristensen J.M."/>
            <person name="Kirkegaard R.H."/>
            <person name="Michaelsen T.Y."/>
            <person name="Andersen M.H."/>
            <person name="Karst S.M."/>
            <person name="Dueholm M.S."/>
            <person name="Nielsen P.H."/>
            <person name="Albertsen M."/>
        </authorList>
    </citation>
    <scope>NUCLEOTIDE SEQUENCE [LARGE SCALE GENOMIC DNA]</scope>
    <source>
        <strain evidence="8">Lyne_18-Q3-R50-59_MAXAC.006</strain>
    </source>
</reference>
<gene>
    <name evidence="8" type="ORF">IPN02_15755</name>
</gene>
<evidence type="ECO:0000256" key="1">
    <source>
        <dbReference type="ARBA" id="ARBA00001933"/>
    </source>
</evidence>
<keyword evidence="8" id="KW-0032">Aminotransferase</keyword>
<dbReference type="Gene3D" id="3.40.640.10">
    <property type="entry name" value="Type I PLP-dependent aspartate aminotransferase-like (Major domain)"/>
    <property type="match status" value="1"/>
</dbReference>
<evidence type="ECO:0000256" key="2">
    <source>
        <dbReference type="ARBA" id="ARBA00022898"/>
    </source>
</evidence>
<dbReference type="GO" id="GO:0004058">
    <property type="term" value="F:aromatic-L-amino-acid decarboxylase activity"/>
    <property type="evidence" value="ECO:0007669"/>
    <property type="project" value="UniProtKB-ARBA"/>
</dbReference>
<feature type="modified residue" description="N6-(pyridoxal phosphate)lysine" evidence="5">
    <location>
        <position position="264"/>
    </location>
</feature>
<evidence type="ECO:0000256" key="7">
    <source>
        <dbReference type="SAM" id="MobiDB-lite"/>
    </source>
</evidence>
<dbReference type="InterPro" id="IPR015422">
    <property type="entry name" value="PyrdxlP-dep_Trfase_small"/>
</dbReference>
<proteinExistence type="inferred from homology"/>
<comment type="caution">
    <text evidence="8">The sequence shown here is derived from an EMBL/GenBank/DDBJ whole genome shotgun (WGS) entry which is preliminary data.</text>
</comment>
<comment type="similarity">
    <text evidence="4">Belongs to the group II decarboxylase family. Sphingosine-1-phosphate lyase subfamily.</text>
</comment>